<dbReference type="Proteomes" id="UP001474421">
    <property type="component" value="Unassembled WGS sequence"/>
</dbReference>
<evidence type="ECO:0000256" key="1">
    <source>
        <dbReference type="SAM" id="MobiDB-lite"/>
    </source>
</evidence>
<reference evidence="3 4" key="1">
    <citation type="journal article" date="2024" name="Proc. Natl. Acad. Sci. U.S.A.">
        <title>The genetic regulatory architecture and epigenomic basis for age-related changes in rattlesnake venom.</title>
        <authorList>
            <person name="Hogan M.P."/>
            <person name="Holding M.L."/>
            <person name="Nystrom G.S."/>
            <person name="Colston T.J."/>
            <person name="Bartlett D.A."/>
            <person name="Mason A.J."/>
            <person name="Ellsworth S.A."/>
            <person name="Rautsaw R.M."/>
            <person name="Lawrence K.C."/>
            <person name="Strickland J.L."/>
            <person name="He B."/>
            <person name="Fraser P."/>
            <person name="Margres M.J."/>
            <person name="Gilbert D.M."/>
            <person name="Gibbs H.L."/>
            <person name="Parkinson C.L."/>
            <person name="Rokyta D.R."/>
        </authorList>
    </citation>
    <scope>NUCLEOTIDE SEQUENCE [LARGE SCALE GENOMIC DNA]</scope>
    <source>
        <strain evidence="3">DRR0105</strain>
    </source>
</reference>
<comment type="caution">
    <text evidence="3">The sequence shown here is derived from an EMBL/GenBank/DDBJ whole genome shotgun (WGS) entry which is preliminary data.</text>
</comment>
<dbReference type="InterPro" id="IPR032567">
    <property type="entry name" value="RTL1-rel"/>
</dbReference>
<feature type="compositionally biased region" description="Basic residues" evidence="1">
    <location>
        <begin position="208"/>
        <end position="218"/>
    </location>
</feature>
<organism evidence="3 4">
    <name type="scientific">Crotalus adamanteus</name>
    <name type="common">Eastern diamondback rattlesnake</name>
    <dbReference type="NCBI Taxonomy" id="8729"/>
    <lineage>
        <taxon>Eukaryota</taxon>
        <taxon>Metazoa</taxon>
        <taxon>Chordata</taxon>
        <taxon>Craniata</taxon>
        <taxon>Vertebrata</taxon>
        <taxon>Euteleostomi</taxon>
        <taxon>Lepidosauria</taxon>
        <taxon>Squamata</taxon>
        <taxon>Bifurcata</taxon>
        <taxon>Unidentata</taxon>
        <taxon>Episquamata</taxon>
        <taxon>Toxicofera</taxon>
        <taxon>Serpentes</taxon>
        <taxon>Colubroidea</taxon>
        <taxon>Viperidae</taxon>
        <taxon>Crotalinae</taxon>
        <taxon>Crotalus</taxon>
    </lineage>
</organism>
<dbReference type="EMBL" id="JAOTOJ010000008">
    <property type="protein sequence ID" value="KAK9396751.1"/>
    <property type="molecule type" value="Genomic_DNA"/>
</dbReference>
<dbReference type="Pfam" id="PF03732">
    <property type="entry name" value="Retrotrans_gag"/>
    <property type="match status" value="1"/>
</dbReference>
<dbReference type="PANTHER" id="PTHR15503:SF30">
    <property type="entry name" value="RETROTRANSPOSON GAG-LIKE PROTEIN 6"/>
    <property type="match status" value="1"/>
</dbReference>
<keyword evidence="4" id="KW-1185">Reference proteome</keyword>
<dbReference type="InterPro" id="IPR005162">
    <property type="entry name" value="Retrotrans_gag_dom"/>
</dbReference>
<name>A0AAW1B3R4_CROAD</name>
<feature type="domain" description="Retrotransposon gag" evidence="2">
    <location>
        <begin position="5"/>
        <end position="95"/>
    </location>
</feature>
<feature type="region of interest" description="Disordered" evidence="1">
    <location>
        <begin position="131"/>
        <end position="218"/>
    </location>
</feature>
<dbReference type="PANTHER" id="PTHR15503">
    <property type="entry name" value="LDOC1 RELATED"/>
    <property type="match status" value="1"/>
</dbReference>
<sequence length="218" mass="24342">MVAITASLQGEAVVWAAILFSDHARELGDAGLFLDVLRARFEDPSWVQHAEIEVLGLRQRGRPIREYVREFHRAAGRLCAWPEHLLVYHFRHGLDKDLQQACVVQGMLCRLQDWFRVESELDAGLQEFWWSTDDQPTPRQTGERLKEASQQPPTSVPPVKPTFGCFRCNEPGHRVAPGPGTAKYPGDPGETGSDTKENPGSFEGGSSGRRRNSPKGPD</sequence>
<accession>A0AAW1B3R4</accession>
<evidence type="ECO:0000259" key="2">
    <source>
        <dbReference type="Pfam" id="PF03732"/>
    </source>
</evidence>
<proteinExistence type="predicted"/>
<protein>
    <submittedName>
        <fullName evidence="3">RTL1: Retrotransposon-like 1</fullName>
    </submittedName>
</protein>
<evidence type="ECO:0000313" key="3">
    <source>
        <dbReference type="EMBL" id="KAK9396751.1"/>
    </source>
</evidence>
<dbReference type="AlphaFoldDB" id="A0AAW1B3R4"/>
<gene>
    <name evidence="3" type="ORF">NXF25_020112</name>
</gene>
<evidence type="ECO:0000313" key="4">
    <source>
        <dbReference type="Proteomes" id="UP001474421"/>
    </source>
</evidence>